<keyword evidence="2" id="KW-0548">Nucleotidyltransferase</keyword>
<dbReference type="InterPro" id="IPR012337">
    <property type="entry name" value="RNaseH-like_sf"/>
</dbReference>
<proteinExistence type="predicted"/>
<gene>
    <name evidence="2" type="primary">polC2</name>
    <name evidence="2" type="ORF">Mpt1_c09780</name>
</gene>
<feature type="domain" description="Exonuclease" evidence="1">
    <location>
        <begin position="2"/>
        <end position="168"/>
    </location>
</feature>
<dbReference type="SMART" id="SM00479">
    <property type="entry name" value="EXOIII"/>
    <property type="match status" value="1"/>
</dbReference>
<protein>
    <submittedName>
        <fullName evidence="2">PolC2 protein</fullName>
        <ecNumber evidence="2">2.7.7.7</ecNumber>
    </submittedName>
</protein>
<organism evidence="2 3">
    <name type="scientific">Candidatus Methanoplasma termitum</name>
    <dbReference type="NCBI Taxonomy" id="1577791"/>
    <lineage>
        <taxon>Archaea</taxon>
        <taxon>Methanobacteriati</taxon>
        <taxon>Thermoplasmatota</taxon>
        <taxon>Thermoplasmata</taxon>
        <taxon>Methanomassiliicoccales</taxon>
        <taxon>Methanomassiliicoccaceae</taxon>
        <taxon>Candidatus Methanoplasma</taxon>
    </lineage>
</organism>
<dbReference type="AlphaFoldDB" id="A0A0A7LCW4"/>
<dbReference type="GO" id="GO:0003676">
    <property type="term" value="F:nucleic acid binding"/>
    <property type="evidence" value="ECO:0007669"/>
    <property type="project" value="InterPro"/>
</dbReference>
<keyword evidence="3" id="KW-1185">Reference proteome</keyword>
<dbReference type="STRING" id="1577791.Mpt1_c09780"/>
<dbReference type="KEGG" id="mear:Mpt1_c09780"/>
<name>A0A0A7LCW4_9ARCH</name>
<dbReference type="SUPFAM" id="SSF53098">
    <property type="entry name" value="Ribonuclease H-like"/>
    <property type="match status" value="1"/>
</dbReference>
<dbReference type="InterPro" id="IPR036397">
    <property type="entry name" value="RNaseH_sf"/>
</dbReference>
<dbReference type="Pfam" id="PF00929">
    <property type="entry name" value="RNase_T"/>
    <property type="match status" value="1"/>
</dbReference>
<dbReference type="GO" id="GO:0003887">
    <property type="term" value="F:DNA-directed DNA polymerase activity"/>
    <property type="evidence" value="ECO:0007669"/>
    <property type="project" value="UniProtKB-EC"/>
</dbReference>
<dbReference type="EC" id="2.7.7.7" evidence="2"/>
<dbReference type="Proteomes" id="UP000030787">
    <property type="component" value="Chromosome"/>
</dbReference>
<sequence>MRYLAFDIECADTFHNTSDICAFGYAIADENFNIISKEDITIKPKKIGRFIERKFGWTMDDFKYSPKFIEVYPKIKELLERPDQMIFAHSAISDLKFLGRECRKNNLATPEINVFDTQPIFKRYTGNDRFALSDTKEWSGAEFKNHMAVDDAVGCLHIPKKIFEIEGEEKFMMLMETFNDTLVSTADAEAALDHEDRVEELRMLFSKRSVGSFANGMEGLTVSVSKEMWSKRLDTVSEIGTRVLFNSGRMTEDMDSADIHVSIGAIFDNRRVQFSKSGKEIIRMTDKEILGSMSNGNIRSEMERMRELWKNAVKHDRDGGRPGSGS</sequence>
<dbReference type="RefSeq" id="WP_048112715.1">
    <property type="nucleotide sequence ID" value="NZ_CP010070.1"/>
</dbReference>
<evidence type="ECO:0000313" key="3">
    <source>
        <dbReference type="Proteomes" id="UP000030787"/>
    </source>
</evidence>
<reference evidence="2 3" key="1">
    <citation type="journal article" date="2014" name="Appl. Environ. Microbiol.">
        <title>Comparative Genome Analysis of 'Candidatus Methanoplasma termitum' Indicates a New Mode of Energy Metabolism in the Seventh Order of Methanogens.</title>
        <authorList>
            <person name="Lang K."/>
            <person name="Schuldes J."/>
            <person name="Klingl A."/>
            <person name="Poehlein A."/>
            <person name="Daniel R."/>
            <person name="Brune A."/>
        </authorList>
    </citation>
    <scope>NUCLEOTIDE SEQUENCE [LARGE SCALE GENOMIC DNA]</scope>
    <source>
        <strain evidence="3">Mpt1</strain>
    </source>
</reference>
<dbReference type="Gene3D" id="3.30.420.10">
    <property type="entry name" value="Ribonuclease H-like superfamily/Ribonuclease H"/>
    <property type="match status" value="1"/>
</dbReference>
<dbReference type="HOGENOM" id="CLU_851528_0_0_2"/>
<dbReference type="InterPro" id="IPR013520">
    <property type="entry name" value="Ribonucl_H"/>
</dbReference>
<evidence type="ECO:0000313" key="2">
    <source>
        <dbReference type="EMBL" id="AIZ56853.1"/>
    </source>
</evidence>
<keyword evidence="2" id="KW-0808">Transferase</keyword>
<dbReference type="EMBL" id="CP010070">
    <property type="protein sequence ID" value="AIZ56853.1"/>
    <property type="molecule type" value="Genomic_DNA"/>
</dbReference>
<dbReference type="GeneID" id="24818640"/>
<evidence type="ECO:0000259" key="1">
    <source>
        <dbReference type="SMART" id="SM00479"/>
    </source>
</evidence>
<accession>A0A0A7LCW4</accession>